<keyword evidence="4" id="KW-0067">ATP-binding</keyword>
<gene>
    <name evidence="7" type="ORF">ACFFMS_27745</name>
</gene>
<dbReference type="EMBL" id="JBHMAF010000196">
    <property type="protein sequence ID" value="MFB9762024.1"/>
    <property type="molecule type" value="Genomic_DNA"/>
</dbReference>
<evidence type="ECO:0000313" key="7">
    <source>
        <dbReference type="EMBL" id="MFB9762024.1"/>
    </source>
</evidence>
<dbReference type="Gene3D" id="3.30.1490.330">
    <property type="match status" value="1"/>
</dbReference>
<evidence type="ECO:0000256" key="5">
    <source>
        <dbReference type="ARBA" id="ARBA00022842"/>
    </source>
</evidence>
<keyword evidence="3" id="KW-0547">Nucleotide-binding</keyword>
<keyword evidence="1" id="KW-0436">Ligase</keyword>
<comment type="caution">
    <text evidence="7">The sequence shown here is derived from an EMBL/GenBank/DDBJ whole genome shotgun (WGS) entry which is preliminary data.</text>
</comment>
<dbReference type="InterPro" id="IPR016185">
    <property type="entry name" value="PreATP-grasp_dom_sf"/>
</dbReference>
<feature type="domain" description="Glutathionylspermidine synthase pre-ATP-grasp-like" evidence="6">
    <location>
        <begin position="15"/>
        <end position="399"/>
    </location>
</feature>
<dbReference type="InterPro" id="IPR005494">
    <property type="entry name" value="GSPS_pre-ATP-grasp-like_dom"/>
</dbReference>
<evidence type="ECO:0000313" key="8">
    <source>
        <dbReference type="Proteomes" id="UP001589609"/>
    </source>
</evidence>
<sequence length="406" mass="46415">MSDRISFYNTIHDFWPDLYGQPYALYDVLLISKEKTERLREASTRASHIFFKVASLLRRLDEETLLAMYYPKEAIPFLRLTSSLSESVIARLDFVESNEGFKVMELNADTPTFIKELFSVNKQVCAHFRCADVNEGEAYKLQMAVQEAVDISAGRDDAYIVFTAHEDNDEDRLTVLYLQQLYGKASRFVPLDKLQIIPHEGLYDEKGKKIDVLYRQTFPIESLLLDYDEAGAPIGQMLLSLVCAGKLKVINPPSAFLLQNKAVQAVIWGLHEERNSFFSDEEHEWIANHFLPTYLEEDTFLMKRMPYVKKPIFGREGDTVELYDGKGSKTLEETQKSYEAYGFVYQQYVDLPVLQIDVNGQKQDGHMMYGSFLLNGRASSIGCRVGGKITNNVAYYLPLGIQKDEG</sequence>
<evidence type="ECO:0000259" key="6">
    <source>
        <dbReference type="Pfam" id="PF03738"/>
    </source>
</evidence>
<proteinExistence type="predicted"/>
<name>A0ABV5WN38_9BACI</name>
<dbReference type="Proteomes" id="UP001589609">
    <property type="component" value="Unassembled WGS sequence"/>
</dbReference>
<accession>A0ABV5WN38</accession>
<dbReference type="Pfam" id="PF03738">
    <property type="entry name" value="GSP_synth"/>
    <property type="match status" value="1"/>
</dbReference>
<evidence type="ECO:0000256" key="1">
    <source>
        <dbReference type="ARBA" id="ARBA00022598"/>
    </source>
</evidence>
<dbReference type="SUPFAM" id="SSF52440">
    <property type="entry name" value="PreATP-grasp domain"/>
    <property type="match status" value="1"/>
</dbReference>
<keyword evidence="5" id="KW-0460">Magnesium</keyword>
<reference evidence="7 8" key="1">
    <citation type="submission" date="2024-09" db="EMBL/GenBank/DDBJ databases">
        <authorList>
            <person name="Sun Q."/>
            <person name="Mori K."/>
        </authorList>
    </citation>
    <scope>NUCLEOTIDE SEQUENCE [LARGE SCALE GENOMIC DNA]</scope>
    <source>
        <strain evidence="7 8">JCM 11201</strain>
    </source>
</reference>
<evidence type="ECO:0000256" key="2">
    <source>
        <dbReference type="ARBA" id="ARBA00022723"/>
    </source>
</evidence>
<protein>
    <submittedName>
        <fullName evidence="7">Glutathionylspermidine synthase family protein</fullName>
    </submittedName>
</protein>
<evidence type="ECO:0000256" key="4">
    <source>
        <dbReference type="ARBA" id="ARBA00022840"/>
    </source>
</evidence>
<keyword evidence="2" id="KW-0479">Metal-binding</keyword>
<organism evidence="7 8">
    <name type="scientific">Ectobacillus funiculus</name>
    <dbReference type="NCBI Taxonomy" id="137993"/>
    <lineage>
        <taxon>Bacteria</taxon>
        <taxon>Bacillati</taxon>
        <taxon>Bacillota</taxon>
        <taxon>Bacilli</taxon>
        <taxon>Bacillales</taxon>
        <taxon>Bacillaceae</taxon>
        <taxon>Ectobacillus</taxon>
    </lineage>
</organism>
<evidence type="ECO:0000256" key="3">
    <source>
        <dbReference type="ARBA" id="ARBA00022741"/>
    </source>
</evidence>
<dbReference type="SUPFAM" id="SSF56059">
    <property type="entry name" value="Glutathione synthetase ATP-binding domain-like"/>
    <property type="match status" value="1"/>
</dbReference>
<keyword evidence="8" id="KW-1185">Reference proteome</keyword>
<dbReference type="RefSeq" id="WP_379952053.1">
    <property type="nucleotide sequence ID" value="NZ_JBHMAF010000196.1"/>
</dbReference>